<protein>
    <submittedName>
        <fullName evidence="1">Uncharacterized protein</fullName>
    </submittedName>
</protein>
<keyword evidence="2" id="KW-1185">Reference proteome</keyword>
<dbReference type="AlphaFoldDB" id="A0A1N7JX92"/>
<dbReference type="EMBL" id="FTOC01000008">
    <property type="protein sequence ID" value="SIS53901.1"/>
    <property type="molecule type" value="Genomic_DNA"/>
</dbReference>
<gene>
    <name evidence="1" type="ORF">SAMN05421687_10817</name>
</gene>
<evidence type="ECO:0000313" key="2">
    <source>
        <dbReference type="Proteomes" id="UP000187608"/>
    </source>
</evidence>
<accession>A0A1N7JX92</accession>
<reference evidence="2" key="1">
    <citation type="submission" date="2017-01" db="EMBL/GenBank/DDBJ databases">
        <authorList>
            <person name="Varghese N."/>
            <person name="Submissions S."/>
        </authorList>
    </citation>
    <scope>NUCLEOTIDE SEQUENCE [LARGE SCALE GENOMIC DNA]</scope>
    <source>
        <strain evidence="2">DSM 23127</strain>
    </source>
</reference>
<evidence type="ECO:0000313" key="1">
    <source>
        <dbReference type="EMBL" id="SIS53901.1"/>
    </source>
</evidence>
<dbReference type="Proteomes" id="UP000187608">
    <property type="component" value="Unassembled WGS sequence"/>
</dbReference>
<name>A0A1N7JX92_9BACI</name>
<proteinExistence type="predicted"/>
<organism evidence="1 2">
    <name type="scientific">Salimicrobium flavidum</name>
    <dbReference type="NCBI Taxonomy" id="570947"/>
    <lineage>
        <taxon>Bacteria</taxon>
        <taxon>Bacillati</taxon>
        <taxon>Bacillota</taxon>
        <taxon>Bacilli</taxon>
        <taxon>Bacillales</taxon>
        <taxon>Bacillaceae</taxon>
        <taxon>Salimicrobium</taxon>
    </lineage>
</organism>
<sequence length="94" mass="11235">MKHESAEAYLRWEKEQILREMTGLGRFQIEYCELLPDNDRHITLRDHTATDPEQATRIYAYSTIPYEDDSDVQDFFIRHKRIIDEGIYDDLPEG</sequence>